<dbReference type="InParanoid" id="A0A0C3IG62"/>
<evidence type="ECO:0000313" key="1">
    <source>
        <dbReference type="EMBL" id="KIN96002.1"/>
    </source>
</evidence>
<dbReference type="AlphaFoldDB" id="A0A0C3IG62"/>
<dbReference type="Proteomes" id="UP000054217">
    <property type="component" value="Unassembled WGS sequence"/>
</dbReference>
<accession>A0A0C3IG62</accession>
<name>A0A0C3IG62_PISTI</name>
<gene>
    <name evidence="1" type="ORF">M404DRAFT_33662</name>
</gene>
<sequence>MAEELTHQTSGLNLQDPFTGQSRVTPEMAAKFYKSLFSRDVVRPKGPSQEAYINENTTALGDLKIFDGWDKFVTKLKETFQVGDTRSTPLIYLSAICQGDCLLNKYITNFCNCLNKAQISTEDLTAAVFFGKGLNEEINKWILMAGPKPDTIKDWIWQATAAHAVMATLKVSLEKQLIKTAPIYGNKNNLLMDQSLIHL</sequence>
<evidence type="ECO:0000313" key="2">
    <source>
        <dbReference type="Proteomes" id="UP000054217"/>
    </source>
</evidence>
<dbReference type="OrthoDB" id="2692621at2759"/>
<dbReference type="EMBL" id="KN832055">
    <property type="protein sequence ID" value="KIN96002.1"/>
    <property type="molecule type" value="Genomic_DNA"/>
</dbReference>
<proteinExistence type="predicted"/>
<keyword evidence="2" id="KW-1185">Reference proteome</keyword>
<dbReference type="HOGENOM" id="CLU_1372698_0_0_1"/>
<protein>
    <recommendedName>
        <fullName evidence="3">Retrotransposon gag domain-containing protein</fullName>
    </recommendedName>
</protein>
<reference evidence="1 2" key="1">
    <citation type="submission" date="2014-04" db="EMBL/GenBank/DDBJ databases">
        <authorList>
            <consortium name="DOE Joint Genome Institute"/>
            <person name="Kuo A."/>
            <person name="Kohler A."/>
            <person name="Costa M.D."/>
            <person name="Nagy L.G."/>
            <person name="Floudas D."/>
            <person name="Copeland A."/>
            <person name="Barry K.W."/>
            <person name="Cichocki N."/>
            <person name="Veneault-Fourrey C."/>
            <person name="LaButti K."/>
            <person name="Lindquist E.A."/>
            <person name="Lipzen A."/>
            <person name="Lundell T."/>
            <person name="Morin E."/>
            <person name="Murat C."/>
            <person name="Sun H."/>
            <person name="Tunlid A."/>
            <person name="Henrissat B."/>
            <person name="Grigoriev I.V."/>
            <person name="Hibbett D.S."/>
            <person name="Martin F."/>
            <person name="Nordberg H.P."/>
            <person name="Cantor M.N."/>
            <person name="Hua S.X."/>
        </authorList>
    </citation>
    <scope>NUCLEOTIDE SEQUENCE [LARGE SCALE GENOMIC DNA]</scope>
    <source>
        <strain evidence="1 2">Marx 270</strain>
    </source>
</reference>
<evidence type="ECO:0008006" key="3">
    <source>
        <dbReference type="Google" id="ProtNLM"/>
    </source>
</evidence>
<organism evidence="1 2">
    <name type="scientific">Pisolithus tinctorius Marx 270</name>
    <dbReference type="NCBI Taxonomy" id="870435"/>
    <lineage>
        <taxon>Eukaryota</taxon>
        <taxon>Fungi</taxon>
        <taxon>Dikarya</taxon>
        <taxon>Basidiomycota</taxon>
        <taxon>Agaricomycotina</taxon>
        <taxon>Agaricomycetes</taxon>
        <taxon>Agaricomycetidae</taxon>
        <taxon>Boletales</taxon>
        <taxon>Sclerodermatineae</taxon>
        <taxon>Pisolithaceae</taxon>
        <taxon>Pisolithus</taxon>
    </lineage>
</organism>
<reference evidence="2" key="2">
    <citation type="submission" date="2015-01" db="EMBL/GenBank/DDBJ databases">
        <title>Evolutionary Origins and Diversification of the Mycorrhizal Mutualists.</title>
        <authorList>
            <consortium name="DOE Joint Genome Institute"/>
            <consortium name="Mycorrhizal Genomics Consortium"/>
            <person name="Kohler A."/>
            <person name="Kuo A."/>
            <person name="Nagy L.G."/>
            <person name="Floudas D."/>
            <person name="Copeland A."/>
            <person name="Barry K.W."/>
            <person name="Cichocki N."/>
            <person name="Veneault-Fourrey C."/>
            <person name="LaButti K."/>
            <person name="Lindquist E.A."/>
            <person name="Lipzen A."/>
            <person name="Lundell T."/>
            <person name="Morin E."/>
            <person name="Murat C."/>
            <person name="Riley R."/>
            <person name="Ohm R."/>
            <person name="Sun H."/>
            <person name="Tunlid A."/>
            <person name="Henrissat B."/>
            <person name="Grigoriev I.V."/>
            <person name="Hibbett D.S."/>
            <person name="Martin F."/>
        </authorList>
    </citation>
    <scope>NUCLEOTIDE SEQUENCE [LARGE SCALE GENOMIC DNA]</scope>
    <source>
        <strain evidence="2">Marx 270</strain>
    </source>
</reference>